<dbReference type="FunFam" id="2.60.40.10:FF:000022">
    <property type="entry name" value="Cardiac titin"/>
    <property type="match status" value="2"/>
</dbReference>
<dbReference type="PANTHER" id="PTHR47633:SF14">
    <property type="entry name" value="IG-LIKE DOMAIN-CONTAINING PROTEIN"/>
    <property type="match status" value="1"/>
</dbReference>
<feature type="domain" description="Ig-like" evidence="2">
    <location>
        <begin position="279"/>
        <end position="371"/>
    </location>
</feature>
<dbReference type="InterPro" id="IPR013098">
    <property type="entry name" value="Ig_I-set"/>
</dbReference>
<dbReference type="Proteomes" id="UP000261560">
    <property type="component" value="Unplaced"/>
</dbReference>
<dbReference type="InterPro" id="IPR013783">
    <property type="entry name" value="Ig-like_fold"/>
</dbReference>
<accession>A0A3B3C5A5</accession>
<organism evidence="3 4">
    <name type="scientific">Oryzias melastigma</name>
    <name type="common">Marine medaka</name>
    <dbReference type="NCBI Taxonomy" id="30732"/>
    <lineage>
        <taxon>Eukaryota</taxon>
        <taxon>Metazoa</taxon>
        <taxon>Chordata</taxon>
        <taxon>Craniata</taxon>
        <taxon>Vertebrata</taxon>
        <taxon>Euteleostomi</taxon>
        <taxon>Actinopterygii</taxon>
        <taxon>Neopterygii</taxon>
        <taxon>Teleostei</taxon>
        <taxon>Neoteleostei</taxon>
        <taxon>Acanthomorphata</taxon>
        <taxon>Ovalentaria</taxon>
        <taxon>Atherinomorphae</taxon>
        <taxon>Beloniformes</taxon>
        <taxon>Adrianichthyidae</taxon>
        <taxon>Oryziinae</taxon>
        <taxon>Oryzias</taxon>
    </lineage>
</organism>
<dbReference type="Gene3D" id="2.60.40.10">
    <property type="entry name" value="Immunoglobulins"/>
    <property type="match status" value="4"/>
</dbReference>
<evidence type="ECO:0000259" key="2">
    <source>
        <dbReference type="PROSITE" id="PS50835"/>
    </source>
</evidence>
<evidence type="ECO:0000256" key="1">
    <source>
        <dbReference type="ARBA" id="ARBA00023319"/>
    </source>
</evidence>
<dbReference type="SMART" id="SM00408">
    <property type="entry name" value="IGc2"/>
    <property type="match status" value="3"/>
</dbReference>
<sequence length="374" mass="41505">MFNHVSTNELFCSFLILEEQLAPVFISKPESQAVYVGKNALIQCVIRGSPPLNVVWLKDNQSLLEVPEHHHSSWEKNEHTLEISNVEATDQGLYVCQVSNSVGMAECSMELRVIDKPNFVRPLCPVALVVEAHLHLECKVDEDTGVNVSWTRDGKKIHQSPDLKNNDTSNCSYSPCLSPEPPGFVKRLEAVTVWKQGSNVQLQCSIHGSPELRTNWLYNNSALHAGDRYAISLKDGVAALEIQNVTLSDSGNYSCEVLNNCGYECIDLLTELCSPPEPPCFRKDLNSVEAVRGLATLLECEFAGSEPFKVTWKKNKKPLTSDKKYRIISQGFLSSLEIQTFESIDAGEYECTISNDVGCMTSKSKCEAVLTIQG</sequence>
<dbReference type="InterPro" id="IPR007110">
    <property type="entry name" value="Ig-like_dom"/>
</dbReference>
<dbReference type="SUPFAM" id="SSF48726">
    <property type="entry name" value="Immunoglobulin"/>
    <property type="match status" value="4"/>
</dbReference>
<keyword evidence="1" id="KW-0393">Immunoglobulin domain</keyword>
<dbReference type="Pfam" id="PF07679">
    <property type="entry name" value="I-set"/>
    <property type="match status" value="3"/>
</dbReference>
<feature type="domain" description="Ig-like" evidence="2">
    <location>
        <begin position="182"/>
        <end position="260"/>
    </location>
</feature>
<dbReference type="PROSITE" id="PS50835">
    <property type="entry name" value="IG_LIKE"/>
    <property type="match status" value="3"/>
</dbReference>
<reference evidence="3" key="2">
    <citation type="submission" date="2025-09" db="UniProtKB">
        <authorList>
            <consortium name="Ensembl"/>
        </authorList>
    </citation>
    <scope>IDENTIFICATION</scope>
</reference>
<dbReference type="GO" id="GO:0055013">
    <property type="term" value="P:cardiac muscle cell development"/>
    <property type="evidence" value="ECO:0007669"/>
    <property type="project" value="UniProtKB-ARBA"/>
</dbReference>
<proteinExistence type="predicted"/>
<dbReference type="GO" id="GO:0003007">
    <property type="term" value="P:heart morphogenesis"/>
    <property type="evidence" value="ECO:0007669"/>
    <property type="project" value="UniProtKB-ARBA"/>
</dbReference>
<dbReference type="SMART" id="SM00409">
    <property type="entry name" value="IG"/>
    <property type="match status" value="3"/>
</dbReference>
<evidence type="ECO:0000313" key="3">
    <source>
        <dbReference type="Ensembl" id="ENSOMEP00000012257.1"/>
    </source>
</evidence>
<protein>
    <recommendedName>
        <fullName evidence="2">Ig-like domain-containing protein</fullName>
    </recommendedName>
</protein>
<dbReference type="GeneTree" id="ENSGT01110000267173"/>
<reference evidence="3" key="1">
    <citation type="submission" date="2025-08" db="UniProtKB">
        <authorList>
            <consortium name="Ensembl"/>
        </authorList>
    </citation>
    <scope>IDENTIFICATION</scope>
</reference>
<dbReference type="InterPro" id="IPR036179">
    <property type="entry name" value="Ig-like_dom_sf"/>
</dbReference>
<dbReference type="CDD" id="cd00096">
    <property type="entry name" value="Ig"/>
    <property type="match status" value="2"/>
</dbReference>
<feature type="domain" description="Ig-like" evidence="2">
    <location>
        <begin position="23"/>
        <end position="112"/>
    </location>
</feature>
<name>A0A3B3C5A5_ORYME</name>
<dbReference type="InterPro" id="IPR003598">
    <property type="entry name" value="Ig_sub2"/>
</dbReference>
<dbReference type="AlphaFoldDB" id="A0A3B3C5A5"/>
<keyword evidence="4" id="KW-1185">Reference proteome</keyword>
<dbReference type="FunFam" id="2.60.40.10:FF:000107">
    <property type="entry name" value="Myosin, light chain kinase a"/>
    <property type="match status" value="1"/>
</dbReference>
<dbReference type="InterPro" id="IPR003599">
    <property type="entry name" value="Ig_sub"/>
</dbReference>
<dbReference type="GO" id="GO:0004672">
    <property type="term" value="F:protein kinase activity"/>
    <property type="evidence" value="ECO:0007669"/>
    <property type="project" value="TreeGrafter"/>
</dbReference>
<dbReference type="PANTHER" id="PTHR47633">
    <property type="entry name" value="IMMUNOGLOBULIN"/>
    <property type="match status" value="1"/>
</dbReference>
<dbReference type="Ensembl" id="ENSOMET00000032637.1">
    <property type="protein sequence ID" value="ENSOMEP00000012257.1"/>
    <property type="gene ID" value="ENSOMEG00000013670.1"/>
</dbReference>
<evidence type="ECO:0000313" key="4">
    <source>
        <dbReference type="Proteomes" id="UP000261560"/>
    </source>
</evidence>